<feature type="compositionally biased region" description="Polar residues" evidence="1">
    <location>
        <begin position="31"/>
        <end position="46"/>
    </location>
</feature>
<evidence type="ECO:0000313" key="3">
    <source>
        <dbReference type="Proteomes" id="UP001318040"/>
    </source>
</evidence>
<feature type="compositionally biased region" description="Basic residues" evidence="1">
    <location>
        <begin position="299"/>
        <end position="309"/>
    </location>
</feature>
<dbReference type="KEGG" id="pmrn:116957051"/>
<keyword evidence="2" id="KW-1133">Transmembrane helix</keyword>
<name>A0AAJ7XHT8_PETMA</name>
<feature type="compositionally biased region" description="Basic and acidic residues" evidence="1">
    <location>
        <begin position="310"/>
        <end position="337"/>
    </location>
</feature>
<gene>
    <name evidence="4" type="primary">LOC116957051</name>
</gene>
<evidence type="ECO:0000256" key="2">
    <source>
        <dbReference type="SAM" id="Phobius"/>
    </source>
</evidence>
<keyword evidence="3" id="KW-1185">Reference proteome</keyword>
<feature type="transmembrane region" description="Helical" evidence="2">
    <location>
        <begin position="134"/>
        <end position="154"/>
    </location>
</feature>
<organism evidence="3 4">
    <name type="scientific">Petromyzon marinus</name>
    <name type="common">Sea lamprey</name>
    <dbReference type="NCBI Taxonomy" id="7757"/>
    <lineage>
        <taxon>Eukaryota</taxon>
        <taxon>Metazoa</taxon>
        <taxon>Chordata</taxon>
        <taxon>Craniata</taxon>
        <taxon>Vertebrata</taxon>
        <taxon>Cyclostomata</taxon>
        <taxon>Hyperoartia</taxon>
        <taxon>Petromyzontiformes</taxon>
        <taxon>Petromyzontidae</taxon>
        <taxon>Petromyzon</taxon>
    </lineage>
</organism>
<feature type="region of interest" description="Disordered" evidence="1">
    <location>
        <begin position="223"/>
        <end position="352"/>
    </location>
</feature>
<feature type="transmembrane region" description="Helical" evidence="2">
    <location>
        <begin position="50"/>
        <end position="68"/>
    </location>
</feature>
<sequence>MGERCVTRPRPYGLTSRVTCRKRGRGYYSDGSETSPHASRGSRSSQPRSFTSAAAVVVFDVVLVVVIINNNAEGWKMNGQTKFLIYLFVGAIVMAVAGDCMVVVEQRGLHPRVKRARNRIQTALKRGVATFKKILLIAVLCVVIFISLTLFYNYGGTVRGALWASEAAPVLVESVRSDPLAWVNAADGFEAGADASVRGLVQAAADAVGDPRLAKLSDKLYGRDSEDPWEGDAGSEASRSSEPRMEILVGTRSQPRQKKRKKMEREEEEEEKLEGKEKRKRKEKQEKQKRKEKQEEKQKRKQGKEKRKRKQEEKHISPNEAGKRPELGPNEAGKRPEQGPNEAQTRPERGLN</sequence>
<reference evidence="4" key="1">
    <citation type="submission" date="2025-08" db="UniProtKB">
        <authorList>
            <consortium name="RefSeq"/>
        </authorList>
    </citation>
    <scope>IDENTIFICATION</scope>
    <source>
        <tissue evidence="4">Sperm</tissue>
    </source>
</reference>
<feature type="compositionally biased region" description="Basic residues" evidence="1">
    <location>
        <begin position="278"/>
        <end position="291"/>
    </location>
</feature>
<dbReference type="RefSeq" id="XP_032834860.1">
    <property type="nucleotide sequence ID" value="XM_032978969.1"/>
</dbReference>
<feature type="region of interest" description="Disordered" evidence="1">
    <location>
        <begin position="24"/>
        <end position="46"/>
    </location>
</feature>
<protein>
    <submittedName>
        <fullName evidence="4">Nucleolar protein 58-like</fullName>
    </submittedName>
</protein>
<keyword evidence="2" id="KW-0472">Membrane</keyword>
<dbReference type="Proteomes" id="UP001318040">
    <property type="component" value="Chromosome 69"/>
</dbReference>
<keyword evidence="2" id="KW-0812">Transmembrane</keyword>
<evidence type="ECO:0000313" key="4">
    <source>
        <dbReference type="RefSeq" id="XP_032834860.1"/>
    </source>
</evidence>
<dbReference type="AlphaFoldDB" id="A0AAJ7XHT8"/>
<proteinExistence type="predicted"/>
<evidence type="ECO:0000256" key="1">
    <source>
        <dbReference type="SAM" id="MobiDB-lite"/>
    </source>
</evidence>
<accession>A0AAJ7XHT8</accession>
<feature type="transmembrane region" description="Helical" evidence="2">
    <location>
        <begin position="83"/>
        <end position="104"/>
    </location>
</feature>